<name>C0CU72_9FIRM</name>
<evidence type="ECO:0000259" key="1">
    <source>
        <dbReference type="PROSITE" id="PS50113"/>
    </source>
</evidence>
<dbReference type="PANTHER" id="PTHR35568:SF1">
    <property type="entry name" value="TRANSCRIPTIONAL REGULATOR DAUR"/>
    <property type="match status" value="1"/>
</dbReference>
<gene>
    <name evidence="2" type="ORF">CLOSTASPAR_00521</name>
</gene>
<sequence length="218" mass="24299">MNMHVLLKSLIPIAETIGKTFGNRCEVVLHDLTIPEKSVVYTVNGDVTGRREGQAFDRLVRSVLLNKNFTRDYAVNYTFETEDGRKIKSSSSLVRDEAGEVVGVFCINYDITFMKSLHDELELFLPMQEDSSVISPEMAADQDVTTVVDTLIDNIVSGRKKQGLTKQDNLEMIRFMDDKGIFLVKGAIDKVAACMGLSKVTIYGYLDTVRGKNGKSQS</sequence>
<dbReference type="AlphaFoldDB" id="C0CU72"/>
<keyword evidence="3" id="KW-1185">Reference proteome</keyword>
<protein>
    <submittedName>
        <fullName evidence="2">YheO-like protein</fullName>
    </submittedName>
</protein>
<evidence type="ECO:0000313" key="2">
    <source>
        <dbReference type="EMBL" id="EEG57381.1"/>
    </source>
</evidence>
<organism evidence="2 3">
    <name type="scientific">[Clostridium] asparagiforme DSM 15981</name>
    <dbReference type="NCBI Taxonomy" id="518636"/>
    <lineage>
        <taxon>Bacteria</taxon>
        <taxon>Bacillati</taxon>
        <taxon>Bacillota</taxon>
        <taxon>Clostridia</taxon>
        <taxon>Lachnospirales</taxon>
        <taxon>Lachnospiraceae</taxon>
        <taxon>Enterocloster</taxon>
    </lineage>
</organism>
<dbReference type="Pfam" id="PF08348">
    <property type="entry name" value="PAS_6"/>
    <property type="match status" value="1"/>
</dbReference>
<dbReference type="HOGENOM" id="CLU_080179_2_0_9"/>
<reference evidence="2 3" key="1">
    <citation type="submission" date="2009-02" db="EMBL/GenBank/DDBJ databases">
        <title>Draft genome sequence of Clostridium asparagiforme (DSM 15981).</title>
        <authorList>
            <person name="Sudarsanam P."/>
            <person name="Ley R."/>
            <person name="Guruge J."/>
            <person name="Turnbaugh P.J."/>
            <person name="Mahowald M."/>
            <person name="Liep D."/>
            <person name="Gordon J."/>
        </authorList>
    </citation>
    <scope>NUCLEOTIDE SEQUENCE [LARGE SCALE GENOMIC DNA]</scope>
    <source>
        <strain evidence="2 3">DSM 15981</strain>
    </source>
</reference>
<evidence type="ECO:0000313" key="3">
    <source>
        <dbReference type="Proteomes" id="UP000004756"/>
    </source>
</evidence>
<dbReference type="InterPro" id="IPR039445">
    <property type="entry name" value="DauR-like_HTH"/>
</dbReference>
<dbReference type="Gene3D" id="3.30.450.20">
    <property type="entry name" value="PAS domain"/>
    <property type="match status" value="1"/>
</dbReference>
<dbReference type="PANTHER" id="PTHR35568">
    <property type="entry name" value="TRANSCRIPTIONAL REGULATOR DAUR"/>
    <property type="match status" value="1"/>
</dbReference>
<dbReference type="PROSITE" id="PS50113">
    <property type="entry name" value="PAC"/>
    <property type="match status" value="1"/>
</dbReference>
<feature type="domain" description="PAC" evidence="1">
    <location>
        <begin position="73"/>
        <end position="123"/>
    </location>
</feature>
<comment type="caution">
    <text evidence="2">The sequence shown here is derived from an EMBL/GenBank/DDBJ whole genome shotgun (WGS) entry which is preliminary data.</text>
</comment>
<accession>C0CU72</accession>
<dbReference type="EMBL" id="ACCJ01000023">
    <property type="protein sequence ID" value="EEG57381.1"/>
    <property type="molecule type" value="Genomic_DNA"/>
</dbReference>
<proteinExistence type="predicted"/>
<dbReference type="Pfam" id="PF13309">
    <property type="entry name" value="HTH_22"/>
    <property type="match status" value="1"/>
</dbReference>
<dbReference type="Proteomes" id="UP000004756">
    <property type="component" value="Unassembled WGS sequence"/>
</dbReference>
<dbReference type="InterPro" id="IPR013559">
    <property type="entry name" value="YheO"/>
</dbReference>
<dbReference type="InterPro" id="IPR039446">
    <property type="entry name" value="DauR-like"/>
</dbReference>
<dbReference type="InterPro" id="IPR000700">
    <property type="entry name" value="PAS-assoc_C"/>
</dbReference>